<name>S9WGH2_9TRYP</name>
<evidence type="ECO:0000313" key="3">
    <source>
        <dbReference type="Proteomes" id="UP000515908"/>
    </source>
</evidence>
<dbReference type="GO" id="GO:0005829">
    <property type="term" value="C:cytosol"/>
    <property type="evidence" value="ECO:0007669"/>
    <property type="project" value="TreeGrafter"/>
</dbReference>
<gene>
    <name evidence="2" type="ORF">ADEAN_001055800</name>
</gene>
<dbReference type="PANTHER" id="PTHR43393:SF3">
    <property type="entry name" value="LYSINE DECARBOXYLASE-LIKE PROTEIN"/>
    <property type="match status" value="1"/>
</dbReference>
<dbReference type="SUPFAM" id="SSF102405">
    <property type="entry name" value="MCP/YpsA-like"/>
    <property type="match status" value="1"/>
</dbReference>
<reference evidence="2 3" key="1">
    <citation type="submission" date="2020-08" db="EMBL/GenBank/DDBJ databases">
        <authorList>
            <person name="Newling K."/>
            <person name="Davey J."/>
            <person name="Forrester S."/>
        </authorList>
    </citation>
    <scope>NUCLEOTIDE SEQUENCE [LARGE SCALE GENOMIC DNA]</scope>
    <source>
        <strain evidence="3">Crithidia deanei Carvalho (ATCC PRA-265)</strain>
    </source>
</reference>
<proteinExistence type="predicted"/>
<feature type="region of interest" description="Disordered" evidence="1">
    <location>
        <begin position="1"/>
        <end position="23"/>
    </location>
</feature>
<dbReference type="PANTHER" id="PTHR43393">
    <property type="entry name" value="CYTOKININ RIBOSIDE 5'-MONOPHOSPHATE PHOSPHORIBOHYDROLASE"/>
    <property type="match status" value="1"/>
</dbReference>
<evidence type="ECO:0000256" key="1">
    <source>
        <dbReference type="SAM" id="MobiDB-lite"/>
    </source>
</evidence>
<dbReference type="Pfam" id="PF03641">
    <property type="entry name" value="Lysine_decarbox"/>
    <property type="match status" value="1"/>
</dbReference>
<protein>
    <submittedName>
        <fullName evidence="2">SLOG cluster4 family/Possible lysine decarboxylase, putative</fullName>
    </submittedName>
</protein>
<dbReference type="Proteomes" id="UP000515908">
    <property type="component" value="Chromosome 29"/>
</dbReference>
<dbReference type="AlphaFoldDB" id="S9WGH2"/>
<evidence type="ECO:0000313" key="2">
    <source>
        <dbReference type="EMBL" id="CAD2222999.1"/>
    </source>
</evidence>
<dbReference type="InterPro" id="IPR031100">
    <property type="entry name" value="LOG_fam"/>
</dbReference>
<dbReference type="OrthoDB" id="414463at2759"/>
<organism evidence="2 3">
    <name type="scientific">Angomonas deanei</name>
    <dbReference type="NCBI Taxonomy" id="59799"/>
    <lineage>
        <taxon>Eukaryota</taxon>
        <taxon>Discoba</taxon>
        <taxon>Euglenozoa</taxon>
        <taxon>Kinetoplastea</taxon>
        <taxon>Metakinetoplastina</taxon>
        <taxon>Trypanosomatida</taxon>
        <taxon>Trypanosomatidae</taxon>
        <taxon>Strigomonadinae</taxon>
        <taxon>Angomonas</taxon>
    </lineage>
</organism>
<sequence length="345" mass="38913">MADKDKNSPYIQKEGDSDGKGLKRTIKSYKNESFLNSHDGRLVRIVCEFEEPRQRLKRNYIRSTVLVFGSARAMTTAQHAQTKHNLEKQLEAASAQPGNEQEVKDLQSQLVRLESLEWMCPWVGKCEEVARRIALFAKENPELINKSFNFIPDYFQMNYDEIAKLEEDDVSSNVSTPSTASVAETMSGRFCDLVVTTGGGPGFMEAANKGAASVRGTKTMGMGISLPFEKGLNPFVSDDLAFEFHYFFTRKFWMMYSCRAIIVAPGGFGTLDEMFELLTLRQTKKIPTFPVVLLGESFWKTVINWQALADYGVISQHEIDSLCFTDSAEEAVAFIKQFYVNLISQ</sequence>
<dbReference type="InterPro" id="IPR052341">
    <property type="entry name" value="LOG_family_nucleotidases"/>
</dbReference>
<feature type="compositionally biased region" description="Basic and acidic residues" evidence="1">
    <location>
        <begin position="1"/>
        <end position="21"/>
    </location>
</feature>
<keyword evidence="3" id="KW-1185">Reference proteome</keyword>
<dbReference type="EMBL" id="LR877173">
    <property type="protein sequence ID" value="CAD2222999.1"/>
    <property type="molecule type" value="Genomic_DNA"/>
</dbReference>
<accession>S9WGH2</accession>
<dbReference type="VEuPathDB" id="TriTrypDB:ADEAN_001055800"/>
<dbReference type="Gene3D" id="3.40.50.450">
    <property type="match status" value="1"/>
</dbReference>